<dbReference type="AlphaFoldDB" id="A0AAD7NL09"/>
<protein>
    <submittedName>
        <fullName evidence="2">Uncharacterized protein</fullName>
    </submittedName>
</protein>
<comment type="caution">
    <text evidence="2">The sequence shown here is derived from an EMBL/GenBank/DDBJ whole genome shotgun (WGS) entry which is preliminary data.</text>
</comment>
<feature type="transmembrane region" description="Helical" evidence="1">
    <location>
        <begin position="98"/>
        <end position="121"/>
    </location>
</feature>
<proteinExistence type="predicted"/>
<keyword evidence="1" id="KW-0472">Membrane</keyword>
<evidence type="ECO:0000256" key="1">
    <source>
        <dbReference type="SAM" id="Phobius"/>
    </source>
</evidence>
<feature type="non-terminal residue" evidence="2">
    <location>
        <position position="179"/>
    </location>
</feature>
<sequence length="179" mass="19625">MAPRITPRTASRAHNCIQVFLVCSLLNTFFVYPANAPLVWIIPQLRVAFGALSLLVAMFVLGALIYYNVSPQDGEVTLEVNPDLPRDLPELPPPETTLPLNASLALATVVVIGVANTYSVFLARVPAPSRGTISLPVSIRIVTYEVVVFGGIWCIYRVALRLCGSAGRRRRLRQRALQN</sequence>
<feature type="transmembrane region" description="Helical" evidence="1">
    <location>
        <begin position="20"/>
        <end position="42"/>
    </location>
</feature>
<evidence type="ECO:0000313" key="3">
    <source>
        <dbReference type="Proteomes" id="UP001215598"/>
    </source>
</evidence>
<gene>
    <name evidence="2" type="ORF">B0H16DRAFT_1526245</name>
</gene>
<organism evidence="2 3">
    <name type="scientific">Mycena metata</name>
    <dbReference type="NCBI Taxonomy" id="1033252"/>
    <lineage>
        <taxon>Eukaryota</taxon>
        <taxon>Fungi</taxon>
        <taxon>Dikarya</taxon>
        <taxon>Basidiomycota</taxon>
        <taxon>Agaricomycotina</taxon>
        <taxon>Agaricomycetes</taxon>
        <taxon>Agaricomycetidae</taxon>
        <taxon>Agaricales</taxon>
        <taxon>Marasmiineae</taxon>
        <taxon>Mycenaceae</taxon>
        <taxon>Mycena</taxon>
    </lineage>
</organism>
<dbReference type="EMBL" id="JARKIB010000027">
    <property type="protein sequence ID" value="KAJ7764924.1"/>
    <property type="molecule type" value="Genomic_DNA"/>
</dbReference>
<keyword evidence="3" id="KW-1185">Reference proteome</keyword>
<reference evidence="2" key="1">
    <citation type="submission" date="2023-03" db="EMBL/GenBank/DDBJ databases">
        <title>Massive genome expansion in bonnet fungi (Mycena s.s.) driven by repeated elements and novel gene families across ecological guilds.</title>
        <authorList>
            <consortium name="Lawrence Berkeley National Laboratory"/>
            <person name="Harder C.B."/>
            <person name="Miyauchi S."/>
            <person name="Viragh M."/>
            <person name="Kuo A."/>
            <person name="Thoen E."/>
            <person name="Andreopoulos B."/>
            <person name="Lu D."/>
            <person name="Skrede I."/>
            <person name="Drula E."/>
            <person name="Henrissat B."/>
            <person name="Morin E."/>
            <person name="Kohler A."/>
            <person name="Barry K."/>
            <person name="LaButti K."/>
            <person name="Morin E."/>
            <person name="Salamov A."/>
            <person name="Lipzen A."/>
            <person name="Mereny Z."/>
            <person name="Hegedus B."/>
            <person name="Baldrian P."/>
            <person name="Stursova M."/>
            <person name="Weitz H."/>
            <person name="Taylor A."/>
            <person name="Grigoriev I.V."/>
            <person name="Nagy L.G."/>
            <person name="Martin F."/>
            <person name="Kauserud H."/>
        </authorList>
    </citation>
    <scope>NUCLEOTIDE SEQUENCE</scope>
    <source>
        <strain evidence="2">CBHHK182m</strain>
    </source>
</reference>
<keyword evidence="1" id="KW-1133">Transmembrane helix</keyword>
<dbReference type="Proteomes" id="UP001215598">
    <property type="component" value="Unassembled WGS sequence"/>
</dbReference>
<name>A0AAD7NL09_9AGAR</name>
<feature type="transmembrane region" description="Helical" evidence="1">
    <location>
        <begin position="48"/>
        <end position="69"/>
    </location>
</feature>
<evidence type="ECO:0000313" key="2">
    <source>
        <dbReference type="EMBL" id="KAJ7764924.1"/>
    </source>
</evidence>
<accession>A0AAD7NL09</accession>
<feature type="transmembrane region" description="Helical" evidence="1">
    <location>
        <begin position="141"/>
        <end position="163"/>
    </location>
</feature>
<keyword evidence="1" id="KW-0812">Transmembrane</keyword>